<evidence type="ECO:0000256" key="2">
    <source>
        <dbReference type="ARBA" id="ARBA00008796"/>
    </source>
</evidence>
<gene>
    <name evidence="7" type="ORF">P167DRAFT_262976</name>
</gene>
<dbReference type="OrthoDB" id="5959761at2759"/>
<dbReference type="Pfam" id="PF02100">
    <property type="entry name" value="ODC_AZ"/>
    <property type="match status" value="1"/>
</dbReference>
<dbReference type="EMBL" id="ML119108">
    <property type="protein sequence ID" value="RPB16596.1"/>
    <property type="molecule type" value="Genomic_DNA"/>
</dbReference>
<dbReference type="AlphaFoldDB" id="A0A3N4L1A6"/>
<protein>
    <recommendedName>
        <fullName evidence="4">Ornithine decarboxylase antizyme</fullName>
    </recommendedName>
</protein>
<evidence type="ECO:0000256" key="3">
    <source>
        <dbReference type="ARBA" id="ARBA00011486"/>
    </source>
</evidence>
<reference evidence="7 8" key="1">
    <citation type="journal article" date="2018" name="Nat. Ecol. Evol.">
        <title>Pezizomycetes genomes reveal the molecular basis of ectomycorrhizal truffle lifestyle.</title>
        <authorList>
            <person name="Murat C."/>
            <person name="Payen T."/>
            <person name="Noel B."/>
            <person name="Kuo A."/>
            <person name="Morin E."/>
            <person name="Chen J."/>
            <person name="Kohler A."/>
            <person name="Krizsan K."/>
            <person name="Balestrini R."/>
            <person name="Da Silva C."/>
            <person name="Montanini B."/>
            <person name="Hainaut M."/>
            <person name="Levati E."/>
            <person name="Barry K.W."/>
            <person name="Belfiori B."/>
            <person name="Cichocki N."/>
            <person name="Clum A."/>
            <person name="Dockter R.B."/>
            <person name="Fauchery L."/>
            <person name="Guy J."/>
            <person name="Iotti M."/>
            <person name="Le Tacon F."/>
            <person name="Lindquist E.A."/>
            <person name="Lipzen A."/>
            <person name="Malagnac F."/>
            <person name="Mello A."/>
            <person name="Molinier V."/>
            <person name="Miyauchi S."/>
            <person name="Poulain J."/>
            <person name="Riccioni C."/>
            <person name="Rubini A."/>
            <person name="Sitrit Y."/>
            <person name="Splivallo R."/>
            <person name="Traeger S."/>
            <person name="Wang M."/>
            <person name="Zifcakova L."/>
            <person name="Wipf D."/>
            <person name="Zambonelli A."/>
            <person name="Paolocci F."/>
            <person name="Nowrousian M."/>
            <person name="Ottonello S."/>
            <person name="Baldrian P."/>
            <person name="Spatafora J.W."/>
            <person name="Henrissat B."/>
            <person name="Nagy L.G."/>
            <person name="Aury J.M."/>
            <person name="Wincker P."/>
            <person name="Grigoriev I.V."/>
            <person name="Bonfante P."/>
            <person name="Martin F.M."/>
        </authorList>
    </citation>
    <scope>NUCLEOTIDE SEQUENCE [LARGE SCALE GENOMIC DNA]</scope>
    <source>
        <strain evidence="7 8">CCBAS932</strain>
    </source>
</reference>
<dbReference type="Proteomes" id="UP000277580">
    <property type="component" value="Unassembled WGS sequence"/>
</dbReference>
<dbReference type="InParanoid" id="A0A3N4L1A6"/>
<evidence type="ECO:0000256" key="5">
    <source>
        <dbReference type="ARBA" id="ARBA00022758"/>
    </source>
</evidence>
<comment type="subunit">
    <text evidence="3">Interacts with ODC and thereby sterically blocks ODC homodimerization.</text>
</comment>
<feature type="compositionally biased region" description="Low complexity" evidence="6">
    <location>
        <begin position="156"/>
        <end position="181"/>
    </location>
</feature>
<dbReference type="GO" id="GO:0075523">
    <property type="term" value="P:viral translational frameshifting"/>
    <property type="evidence" value="ECO:0007669"/>
    <property type="project" value="UniProtKB-KW"/>
</dbReference>
<dbReference type="GO" id="GO:0005634">
    <property type="term" value="C:nucleus"/>
    <property type="evidence" value="ECO:0007669"/>
    <property type="project" value="TreeGrafter"/>
</dbReference>
<organism evidence="7 8">
    <name type="scientific">Morchella conica CCBAS932</name>
    <dbReference type="NCBI Taxonomy" id="1392247"/>
    <lineage>
        <taxon>Eukaryota</taxon>
        <taxon>Fungi</taxon>
        <taxon>Dikarya</taxon>
        <taxon>Ascomycota</taxon>
        <taxon>Pezizomycotina</taxon>
        <taxon>Pezizomycetes</taxon>
        <taxon>Pezizales</taxon>
        <taxon>Morchellaceae</taxon>
        <taxon>Morchella</taxon>
    </lineage>
</organism>
<dbReference type="PANTHER" id="PTHR10279">
    <property type="entry name" value="ORNITHINE DECARBOXYLASE ANTIZYME"/>
    <property type="match status" value="1"/>
</dbReference>
<evidence type="ECO:0000256" key="6">
    <source>
        <dbReference type="SAM" id="MobiDB-lite"/>
    </source>
</evidence>
<proteinExistence type="inferred from homology"/>
<comment type="similarity">
    <text evidence="2">Belongs to the ODC antizyme family.</text>
</comment>
<dbReference type="GO" id="GO:0045732">
    <property type="term" value="P:positive regulation of protein catabolic process"/>
    <property type="evidence" value="ECO:0007669"/>
    <property type="project" value="TreeGrafter"/>
</dbReference>
<evidence type="ECO:0000313" key="7">
    <source>
        <dbReference type="EMBL" id="RPB16596.1"/>
    </source>
</evidence>
<dbReference type="PANTHER" id="PTHR10279:SF10">
    <property type="entry name" value="ORNITHINE DECARBOXYLASE ANTIZYME"/>
    <property type="match status" value="1"/>
</dbReference>
<comment type="function">
    <text evidence="1">Ornithine decarboxylase (ODC) antizyme protein that negatively regulates ODC activity and intracellular polyamine biosynthesis in response to increased intracellular polyamine levels. Binds to ODC monomers, inhibiting the assembly of the functional ODC homodimer, and targets the monomers for ubiquitin-independent proteolytic destruction by the 26S proteasome.</text>
</comment>
<dbReference type="Gene3D" id="3.40.630.60">
    <property type="match status" value="1"/>
</dbReference>
<dbReference type="GO" id="GO:0005737">
    <property type="term" value="C:cytoplasm"/>
    <property type="evidence" value="ECO:0007669"/>
    <property type="project" value="TreeGrafter"/>
</dbReference>
<keyword evidence="8" id="KW-1185">Reference proteome</keyword>
<dbReference type="InterPro" id="IPR002993">
    <property type="entry name" value="ODC_AZ"/>
</dbReference>
<evidence type="ECO:0000313" key="8">
    <source>
        <dbReference type="Proteomes" id="UP000277580"/>
    </source>
</evidence>
<evidence type="ECO:0000256" key="1">
    <source>
        <dbReference type="ARBA" id="ARBA00002307"/>
    </source>
</evidence>
<evidence type="ECO:0000256" key="4">
    <source>
        <dbReference type="ARBA" id="ARBA00017712"/>
    </source>
</evidence>
<dbReference type="InterPro" id="IPR016181">
    <property type="entry name" value="Acyl_CoA_acyltransferase"/>
</dbReference>
<dbReference type="GO" id="GO:0008073">
    <property type="term" value="F:ornithine decarboxylase inhibitor activity"/>
    <property type="evidence" value="ECO:0007669"/>
    <property type="project" value="InterPro"/>
</dbReference>
<dbReference type="STRING" id="1392247.A0A3N4L1A6"/>
<dbReference type="InterPro" id="IPR038581">
    <property type="entry name" value="ODC_AZ_sf"/>
</dbReference>
<dbReference type="SUPFAM" id="SSF55729">
    <property type="entry name" value="Acyl-CoA N-acyltransferases (Nat)"/>
    <property type="match status" value="1"/>
</dbReference>
<name>A0A3N4L1A6_9PEZI</name>
<sequence length="198" mass="21780">MKRIFLGGGNNSKSVSDSMGSVFFDSNNNNKNDNNHSHYSNGGKSELQFIEVWDYMGGASFRGFVVDKVGRGRVEKTLFLFFESVEGTQLKHGLIALIELATECFNCDRLVIALDRKTDGIHGLIRDFGWVGFELITLSHWLPAPSIDNASRRSDSFSSNSSSGSGRSGSFSSIDSSYSSSSDDEITSDNWIFVGMEL</sequence>
<keyword evidence="5" id="KW-0688">Ribosomal frameshifting</keyword>
<accession>A0A3N4L1A6</accession>
<feature type="region of interest" description="Disordered" evidence="6">
    <location>
        <begin position="151"/>
        <end position="185"/>
    </location>
</feature>